<dbReference type="OrthoDB" id="4762647at2"/>
<evidence type="ECO:0000313" key="3">
    <source>
        <dbReference type="Proteomes" id="UP000192448"/>
    </source>
</evidence>
<evidence type="ECO:0000259" key="1">
    <source>
        <dbReference type="Pfam" id="PF12728"/>
    </source>
</evidence>
<accession>A0A1X0ABF6</accession>
<dbReference type="EMBL" id="MVHF01000045">
    <property type="protein sequence ID" value="ORA27387.1"/>
    <property type="molecule type" value="Genomic_DNA"/>
</dbReference>
<sequence length="142" mass="15676">MTTAHERAAEALRARFAREEEQLHAEGYLTIDAAAALLSVHRDTVSSMIRDGRLHATRIDDRTVTRPDWVAAAPRSRKDAAEWRREHDWLSVAEAAAELGLTPQALQVRIKRGTQVAVRAGAATPIPGAWLIRPEDVGRRAA</sequence>
<dbReference type="Pfam" id="PF12728">
    <property type="entry name" value="HTH_17"/>
    <property type="match status" value="1"/>
</dbReference>
<keyword evidence="3" id="KW-1185">Reference proteome</keyword>
<dbReference type="STRING" id="1927124.BST13_30485"/>
<dbReference type="InterPro" id="IPR010093">
    <property type="entry name" value="SinI_DNA-bd"/>
</dbReference>
<organism evidence="2 3">
    <name type="scientific">Mycobacterium aquaticum</name>
    <dbReference type="NCBI Taxonomy" id="1927124"/>
    <lineage>
        <taxon>Bacteria</taxon>
        <taxon>Bacillati</taxon>
        <taxon>Actinomycetota</taxon>
        <taxon>Actinomycetes</taxon>
        <taxon>Mycobacteriales</taxon>
        <taxon>Mycobacteriaceae</taxon>
        <taxon>Mycobacterium</taxon>
    </lineage>
</organism>
<proteinExistence type="predicted"/>
<dbReference type="RefSeq" id="WP_083168845.1">
    <property type="nucleotide sequence ID" value="NZ_MVHF01000045.1"/>
</dbReference>
<dbReference type="InterPro" id="IPR041657">
    <property type="entry name" value="HTH_17"/>
</dbReference>
<gene>
    <name evidence="2" type="ORF">BST13_30485</name>
</gene>
<dbReference type="Proteomes" id="UP000192448">
    <property type="component" value="Unassembled WGS sequence"/>
</dbReference>
<feature type="domain" description="Helix-turn-helix" evidence="1">
    <location>
        <begin position="28"/>
        <end position="59"/>
    </location>
</feature>
<reference evidence="2 3" key="1">
    <citation type="submission" date="2017-02" db="EMBL/GenBank/DDBJ databases">
        <title>The new phylogeny of genus Mycobacterium.</title>
        <authorList>
            <person name="Tortoli E."/>
            <person name="Trovato A."/>
            <person name="Cirillo D.M."/>
        </authorList>
    </citation>
    <scope>NUCLEOTIDE SEQUENCE [LARGE SCALE GENOMIC DNA]</scope>
    <source>
        <strain evidence="2 3">RW6</strain>
    </source>
</reference>
<dbReference type="GO" id="GO:0003677">
    <property type="term" value="F:DNA binding"/>
    <property type="evidence" value="ECO:0007669"/>
    <property type="project" value="InterPro"/>
</dbReference>
<name>A0A1X0ABF6_9MYCO</name>
<evidence type="ECO:0000313" key="2">
    <source>
        <dbReference type="EMBL" id="ORA27387.1"/>
    </source>
</evidence>
<dbReference type="AlphaFoldDB" id="A0A1X0ABF6"/>
<protein>
    <recommendedName>
        <fullName evidence="1">Helix-turn-helix domain-containing protein</fullName>
    </recommendedName>
</protein>
<dbReference type="NCBIfam" id="TIGR01764">
    <property type="entry name" value="excise"/>
    <property type="match status" value="1"/>
</dbReference>
<comment type="caution">
    <text evidence="2">The sequence shown here is derived from an EMBL/GenBank/DDBJ whole genome shotgun (WGS) entry which is preliminary data.</text>
</comment>